<evidence type="ECO:0000259" key="1">
    <source>
        <dbReference type="Pfam" id="PF01368"/>
    </source>
</evidence>
<sequence length="320" mass="35542">MSIIAKQIHNEVLKAENILIISHKNPDGDTLSCACAMMQYLRSIDKNHTAFCATAINKNLAFLPHIEYFIIDPAIFQRARFDLIIVFDSGDLLYAGVAEHLQNLPYRPTIVNIDHHPTNEMYGHFNLVSPEAASTTEVLHHFFKINNLLIDKYIATALLTGIVTDTTHFTNPSTSAKSLKIASELLRAGANLNLIRGWTLKNKKIAALKIWGKVLSRLYKNEEYDMAITVLTREDMADFNLPDEEIDGLSNFLNHLGGAKIMLLLREREDDTIKASLRTTATNVDVSKIAQAFGGGGHAKAAGFTIKGKLVEENGGWKVI</sequence>
<dbReference type="InterPro" id="IPR038763">
    <property type="entry name" value="DHH_sf"/>
</dbReference>
<dbReference type="SUPFAM" id="SSF64182">
    <property type="entry name" value="DHH phosphoesterases"/>
    <property type="match status" value="1"/>
</dbReference>
<feature type="domain" description="DHHA1" evidence="2">
    <location>
        <begin position="238"/>
        <end position="308"/>
    </location>
</feature>
<dbReference type="Pfam" id="PF01368">
    <property type="entry name" value="DHH"/>
    <property type="match status" value="1"/>
</dbReference>
<dbReference type="PANTHER" id="PTHR47618">
    <property type="entry name" value="BIFUNCTIONAL OLIGORIBONUCLEASE AND PAP PHOSPHATASE NRNA"/>
    <property type="match status" value="1"/>
</dbReference>
<dbReference type="Proteomes" id="UP000034108">
    <property type="component" value="Unassembled WGS sequence"/>
</dbReference>
<dbReference type="GO" id="GO:0003676">
    <property type="term" value="F:nucleic acid binding"/>
    <property type="evidence" value="ECO:0007669"/>
    <property type="project" value="InterPro"/>
</dbReference>
<feature type="domain" description="DDH" evidence="1">
    <location>
        <begin position="17"/>
        <end position="162"/>
    </location>
</feature>
<accession>A0A0G0VI15</accession>
<comment type="caution">
    <text evidence="3">The sequence shown here is derived from an EMBL/GenBank/DDBJ whole genome shotgun (WGS) entry which is preliminary data.</text>
</comment>
<dbReference type="InterPro" id="IPR051319">
    <property type="entry name" value="Oligoribo/pAp-PDE_c-di-AMP_PDE"/>
</dbReference>
<dbReference type="AlphaFoldDB" id="A0A0G0VI15"/>
<proteinExistence type="predicted"/>
<dbReference type="Gene3D" id="3.10.310.30">
    <property type="match status" value="1"/>
</dbReference>
<dbReference type="InterPro" id="IPR001667">
    <property type="entry name" value="DDH_dom"/>
</dbReference>
<organism evidence="3 4">
    <name type="scientific">Candidatus Magasanikbacteria bacterium GW2011_GWC2_41_17</name>
    <dbReference type="NCBI Taxonomy" id="1619048"/>
    <lineage>
        <taxon>Bacteria</taxon>
        <taxon>Candidatus Magasanikiibacteriota</taxon>
    </lineage>
</organism>
<dbReference type="EMBL" id="LCAV01000008">
    <property type="protein sequence ID" value="KKR99286.1"/>
    <property type="molecule type" value="Genomic_DNA"/>
</dbReference>
<dbReference type="InterPro" id="IPR003156">
    <property type="entry name" value="DHHA1_dom"/>
</dbReference>
<reference evidence="3 4" key="1">
    <citation type="journal article" date="2015" name="Nature">
        <title>rRNA introns, odd ribosomes, and small enigmatic genomes across a large radiation of phyla.</title>
        <authorList>
            <person name="Brown C.T."/>
            <person name="Hug L.A."/>
            <person name="Thomas B.C."/>
            <person name="Sharon I."/>
            <person name="Castelle C.J."/>
            <person name="Singh A."/>
            <person name="Wilkins M.J."/>
            <person name="Williams K.H."/>
            <person name="Banfield J.F."/>
        </authorList>
    </citation>
    <scope>NUCLEOTIDE SEQUENCE [LARGE SCALE GENOMIC DNA]</scope>
</reference>
<dbReference type="Gene3D" id="3.90.1640.10">
    <property type="entry name" value="inorganic pyrophosphatase (n-terminal core)"/>
    <property type="match status" value="1"/>
</dbReference>
<evidence type="ECO:0000313" key="4">
    <source>
        <dbReference type="Proteomes" id="UP000034108"/>
    </source>
</evidence>
<name>A0A0G0VI15_9BACT</name>
<protein>
    <submittedName>
        <fullName evidence="3">MgpA protein</fullName>
    </submittedName>
</protein>
<dbReference type="Pfam" id="PF02272">
    <property type="entry name" value="DHHA1"/>
    <property type="match status" value="1"/>
</dbReference>
<dbReference type="PANTHER" id="PTHR47618:SF1">
    <property type="entry name" value="BIFUNCTIONAL OLIGORIBONUCLEASE AND PAP PHOSPHATASE NRNA"/>
    <property type="match status" value="1"/>
</dbReference>
<gene>
    <name evidence="3" type="ORF">UU49_C0008G0006</name>
</gene>
<evidence type="ECO:0000259" key="2">
    <source>
        <dbReference type="Pfam" id="PF02272"/>
    </source>
</evidence>
<evidence type="ECO:0000313" key="3">
    <source>
        <dbReference type="EMBL" id="KKR99286.1"/>
    </source>
</evidence>
<dbReference type="STRING" id="1619048.UU49_C0008G0006"/>